<protein>
    <submittedName>
        <fullName evidence="1">Uncharacterized protein</fullName>
    </submittedName>
</protein>
<accession>A0A9P5Z464</accession>
<dbReference type="OrthoDB" id="3024029at2759"/>
<comment type="caution">
    <text evidence="1">The sequence shown here is derived from an EMBL/GenBank/DDBJ whole genome shotgun (WGS) entry which is preliminary data.</text>
</comment>
<proteinExistence type="predicted"/>
<organism evidence="1 2">
    <name type="scientific">Pholiota conissans</name>
    <dbReference type="NCBI Taxonomy" id="109636"/>
    <lineage>
        <taxon>Eukaryota</taxon>
        <taxon>Fungi</taxon>
        <taxon>Dikarya</taxon>
        <taxon>Basidiomycota</taxon>
        <taxon>Agaricomycotina</taxon>
        <taxon>Agaricomycetes</taxon>
        <taxon>Agaricomycetidae</taxon>
        <taxon>Agaricales</taxon>
        <taxon>Agaricineae</taxon>
        <taxon>Strophariaceae</taxon>
        <taxon>Pholiota</taxon>
    </lineage>
</organism>
<sequence>MSLTEIAIIIASKNAMDITVQPTLTHPIESLSDSIHKASRGFYDIHSLLMRRKSTKALEQLKTSKVMFISEFQTIHQVLQGSYRHIIDFTSSCRRAPDERAVTAQRCQRSGKAILRDLQDVTRTFEAMLEGFEGQRAVLSGISLSASKQSAIKGLTSANGEIPVHYPPHEDSVEILYEALESIQSSLKDLFVFWDGHVSFLNLVLNRQTNFPAPGEETQATVQTWTEYQRVILKANSSISQSIETMNMEPVVISIETSRRMPWRRHTYPQTKLRREPTIIETLPKPAAPWQEPSKRSESRRMSILSGRLTSFVKGLF</sequence>
<gene>
    <name evidence="1" type="ORF">BDN70DRAFT_931212</name>
</gene>
<keyword evidence="2" id="KW-1185">Reference proteome</keyword>
<name>A0A9P5Z464_9AGAR</name>
<evidence type="ECO:0000313" key="1">
    <source>
        <dbReference type="EMBL" id="KAF9481098.1"/>
    </source>
</evidence>
<reference evidence="1" key="1">
    <citation type="submission" date="2020-11" db="EMBL/GenBank/DDBJ databases">
        <authorList>
            <consortium name="DOE Joint Genome Institute"/>
            <person name="Ahrendt S."/>
            <person name="Riley R."/>
            <person name="Andreopoulos W."/>
            <person name="Labutti K."/>
            <person name="Pangilinan J."/>
            <person name="Ruiz-Duenas F.J."/>
            <person name="Barrasa J.M."/>
            <person name="Sanchez-Garcia M."/>
            <person name="Camarero S."/>
            <person name="Miyauchi S."/>
            <person name="Serrano A."/>
            <person name="Linde D."/>
            <person name="Babiker R."/>
            <person name="Drula E."/>
            <person name="Ayuso-Fernandez I."/>
            <person name="Pacheco R."/>
            <person name="Padilla G."/>
            <person name="Ferreira P."/>
            <person name="Barriuso J."/>
            <person name="Kellner H."/>
            <person name="Castanera R."/>
            <person name="Alfaro M."/>
            <person name="Ramirez L."/>
            <person name="Pisabarro A.G."/>
            <person name="Kuo A."/>
            <person name="Tritt A."/>
            <person name="Lipzen A."/>
            <person name="He G."/>
            <person name="Yan M."/>
            <person name="Ng V."/>
            <person name="Cullen D."/>
            <person name="Martin F."/>
            <person name="Rosso M.-N."/>
            <person name="Henrissat B."/>
            <person name="Hibbett D."/>
            <person name="Martinez A.T."/>
            <person name="Grigoriev I.V."/>
        </authorList>
    </citation>
    <scope>NUCLEOTIDE SEQUENCE</scope>
    <source>
        <strain evidence="1">CIRM-BRFM 674</strain>
    </source>
</reference>
<evidence type="ECO:0000313" key="2">
    <source>
        <dbReference type="Proteomes" id="UP000807469"/>
    </source>
</evidence>
<dbReference type="AlphaFoldDB" id="A0A9P5Z464"/>
<dbReference type="EMBL" id="MU155184">
    <property type="protein sequence ID" value="KAF9481098.1"/>
    <property type="molecule type" value="Genomic_DNA"/>
</dbReference>
<dbReference type="Proteomes" id="UP000807469">
    <property type="component" value="Unassembled WGS sequence"/>
</dbReference>